<dbReference type="VEuPathDB" id="FungiDB:G647_09128"/>
<evidence type="ECO:0000313" key="3">
    <source>
        <dbReference type="Proteomes" id="UP000030678"/>
    </source>
</evidence>
<dbReference type="SUPFAM" id="SSF53474">
    <property type="entry name" value="alpha/beta-Hydrolases"/>
    <property type="match status" value="1"/>
</dbReference>
<protein>
    <recommendedName>
        <fullName evidence="1">Dienelactone hydrolase domain-containing protein</fullName>
    </recommendedName>
</protein>
<dbReference type="HOGENOM" id="CLU_054590_2_1_1"/>
<dbReference type="RefSeq" id="XP_008731655.1">
    <property type="nucleotide sequence ID" value="XM_008733433.1"/>
</dbReference>
<dbReference type="GO" id="GO:0016787">
    <property type="term" value="F:hydrolase activity"/>
    <property type="evidence" value="ECO:0007669"/>
    <property type="project" value="InterPro"/>
</dbReference>
<accession>V9CY50</accession>
<dbReference type="Pfam" id="PF01738">
    <property type="entry name" value="DLH"/>
    <property type="match status" value="1"/>
</dbReference>
<dbReference type="EMBL" id="KB822710">
    <property type="protein sequence ID" value="ETI19296.1"/>
    <property type="molecule type" value="Genomic_DNA"/>
</dbReference>
<organism evidence="2 3">
    <name type="scientific">Cladophialophora carrionii CBS 160.54</name>
    <dbReference type="NCBI Taxonomy" id="1279043"/>
    <lineage>
        <taxon>Eukaryota</taxon>
        <taxon>Fungi</taxon>
        <taxon>Dikarya</taxon>
        <taxon>Ascomycota</taxon>
        <taxon>Pezizomycotina</taxon>
        <taxon>Eurotiomycetes</taxon>
        <taxon>Chaetothyriomycetidae</taxon>
        <taxon>Chaetothyriales</taxon>
        <taxon>Herpotrichiellaceae</taxon>
        <taxon>Cladophialophora</taxon>
    </lineage>
</organism>
<dbReference type="GeneID" id="19987621"/>
<dbReference type="OrthoDB" id="17560at2759"/>
<dbReference type="InterPro" id="IPR029058">
    <property type="entry name" value="AB_hydrolase_fold"/>
</dbReference>
<evidence type="ECO:0000313" key="2">
    <source>
        <dbReference type="EMBL" id="ETI19296.1"/>
    </source>
</evidence>
<dbReference type="PANTHER" id="PTHR17630:SF44">
    <property type="entry name" value="PROTEIN AIM2"/>
    <property type="match status" value="1"/>
</dbReference>
<dbReference type="InterPro" id="IPR002925">
    <property type="entry name" value="Dienelactn_hydro"/>
</dbReference>
<dbReference type="AlphaFoldDB" id="V9CY50"/>
<dbReference type="PANTHER" id="PTHR17630">
    <property type="entry name" value="DIENELACTONE HYDROLASE"/>
    <property type="match status" value="1"/>
</dbReference>
<evidence type="ECO:0000259" key="1">
    <source>
        <dbReference type="Pfam" id="PF01738"/>
    </source>
</evidence>
<reference evidence="2 3" key="1">
    <citation type="submission" date="2013-03" db="EMBL/GenBank/DDBJ databases">
        <title>The Genome Sequence of Cladophialophora carrionii CBS 160.54.</title>
        <authorList>
            <consortium name="The Broad Institute Genomics Platform"/>
            <person name="Cuomo C."/>
            <person name="de Hoog S."/>
            <person name="Gorbushina A."/>
            <person name="Walker B."/>
            <person name="Young S.K."/>
            <person name="Zeng Q."/>
            <person name="Gargeya S."/>
            <person name="Fitzgerald M."/>
            <person name="Haas B."/>
            <person name="Abouelleil A."/>
            <person name="Allen A.W."/>
            <person name="Alvarado L."/>
            <person name="Arachchi H.M."/>
            <person name="Berlin A.M."/>
            <person name="Chapman S.B."/>
            <person name="Gainer-Dewar J."/>
            <person name="Goldberg J."/>
            <person name="Griggs A."/>
            <person name="Gujja S."/>
            <person name="Hansen M."/>
            <person name="Howarth C."/>
            <person name="Imamovic A."/>
            <person name="Ireland A."/>
            <person name="Larimer J."/>
            <person name="McCowan C."/>
            <person name="Murphy C."/>
            <person name="Pearson M."/>
            <person name="Poon T.W."/>
            <person name="Priest M."/>
            <person name="Roberts A."/>
            <person name="Saif S."/>
            <person name="Shea T."/>
            <person name="Sisk P."/>
            <person name="Sykes S."/>
            <person name="Wortman J."/>
            <person name="Nusbaum C."/>
            <person name="Birren B."/>
        </authorList>
    </citation>
    <scope>NUCLEOTIDE SEQUENCE [LARGE SCALE GENOMIC DNA]</scope>
    <source>
        <strain evidence="2 3">CBS 160.54</strain>
    </source>
</reference>
<sequence>MTSHPPGACCYKGVKHEGTPTGEFSQLGDFEIYTKYPEDKSTEYGILIITDVIGHRFNNAQLIADQFAANGYFVMMPDLFDKDPIPLNRPGDFDIMKWLNGEYHPSKKAHLPPVVDPIIDACLIELRTKYNVKKLGAVGYCFGGKYVVRHLRPESGKIDVGYTAHPSFVEAAELRDIKGPLAISAAETDHIFPAEKRHETEVILKELGLPYQINLYSGVEHGFAVRGDLNDRVQTYAKENAFLQAVQWFEEHLRGGK</sequence>
<name>V9CY50_9EURO</name>
<proteinExistence type="predicted"/>
<gene>
    <name evidence="2" type="ORF">G647_09128</name>
</gene>
<dbReference type="Gene3D" id="3.40.50.1820">
    <property type="entry name" value="alpha/beta hydrolase"/>
    <property type="match status" value="1"/>
</dbReference>
<feature type="domain" description="Dienelactone hydrolase" evidence="1">
    <location>
        <begin position="33"/>
        <end position="252"/>
    </location>
</feature>
<dbReference type="Proteomes" id="UP000030678">
    <property type="component" value="Unassembled WGS sequence"/>
</dbReference>